<dbReference type="InterPro" id="IPR001461">
    <property type="entry name" value="Aspartic_peptidase_A1"/>
</dbReference>
<dbReference type="OrthoDB" id="15189at2759"/>
<gene>
    <name evidence="7" type="ORF">BTUL_0173g00220</name>
</gene>
<proteinExistence type="inferred from homology"/>
<dbReference type="EMBL" id="PQXH01000173">
    <property type="protein sequence ID" value="TGO09274.1"/>
    <property type="molecule type" value="Genomic_DNA"/>
</dbReference>
<organism evidence="7 8">
    <name type="scientific">Botrytis tulipae</name>
    <dbReference type="NCBI Taxonomy" id="87230"/>
    <lineage>
        <taxon>Eukaryota</taxon>
        <taxon>Fungi</taxon>
        <taxon>Dikarya</taxon>
        <taxon>Ascomycota</taxon>
        <taxon>Pezizomycotina</taxon>
        <taxon>Leotiomycetes</taxon>
        <taxon>Helotiales</taxon>
        <taxon>Sclerotiniaceae</taxon>
        <taxon>Botrytis</taxon>
    </lineage>
</organism>
<dbReference type="InterPro" id="IPR033121">
    <property type="entry name" value="PEPTIDASE_A1"/>
</dbReference>
<dbReference type="Pfam" id="PF00026">
    <property type="entry name" value="Asp"/>
    <property type="match status" value="1"/>
</dbReference>
<dbReference type="CDD" id="cd05471">
    <property type="entry name" value="pepsin_like"/>
    <property type="match status" value="1"/>
</dbReference>
<feature type="domain" description="Peptidase A1" evidence="6">
    <location>
        <begin position="73"/>
        <end position="437"/>
    </location>
</feature>
<dbReference type="PROSITE" id="PS00141">
    <property type="entry name" value="ASP_PROTEASE"/>
    <property type="match status" value="1"/>
</dbReference>
<dbReference type="PROSITE" id="PS51767">
    <property type="entry name" value="PEPTIDASE_A1"/>
    <property type="match status" value="1"/>
</dbReference>
<evidence type="ECO:0000256" key="1">
    <source>
        <dbReference type="ARBA" id="ARBA00007447"/>
    </source>
</evidence>
<dbReference type="SUPFAM" id="SSF50630">
    <property type="entry name" value="Acid proteases"/>
    <property type="match status" value="1"/>
</dbReference>
<feature type="active site" evidence="3">
    <location>
        <position position="89"/>
    </location>
</feature>
<dbReference type="InterPro" id="IPR021109">
    <property type="entry name" value="Peptidase_aspartic_dom_sf"/>
</dbReference>
<evidence type="ECO:0000313" key="7">
    <source>
        <dbReference type="EMBL" id="TGO09274.1"/>
    </source>
</evidence>
<evidence type="ECO:0000256" key="2">
    <source>
        <dbReference type="ARBA" id="ARBA00022750"/>
    </source>
</evidence>
<dbReference type="Gene3D" id="2.40.70.10">
    <property type="entry name" value="Acid Proteases"/>
    <property type="match status" value="2"/>
</dbReference>
<dbReference type="GO" id="GO:0004190">
    <property type="term" value="F:aspartic-type endopeptidase activity"/>
    <property type="evidence" value="ECO:0007669"/>
    <property type="project" value="UniProtKB-KW"/>
</dbReference>
<evidence type="ECO:0000313" key="8">
    <source>
        <dbReference type="Proteomes" id="UP000297777"/>
    </source>
</evidence>
<keyword evidence="5" id="KW-0732">Signal</keyword>
<dbReference type="InterPro" id="IPR001969">
    <property type="entry name" value="Aspartic_peptidase_AS"/>
</dbReference>
<feature type="active site" evidence="3">
    <location>
        <position position="329"/>
    </location>
</feature>
<dbReference type="InterPro" id="IPR034164">
    <property type="entry name" value="Pepsin-like_dom"/>
</dbReference>
<evidence type="ECO:0000259" key="6">
    <source>
        <dbReference type="PROSITE" id="PS51767"/>
    </source>
</evidence>
<evidence type="ECO:0000256" key="4">
    <source>
        <dbReference type="RuleBase" id="RU000454"/>
    </source>
</evidence>
<dbReference type="PRINTS" id="PR00792">
    <property type="entry name" value="PEPSIN"/>
</dbReference>
<feature type="chain" id="PRO_5021413482" description="Peptidase A1 domain-containing protein" evidence="5">
    <location>
        <begin position="19"/>
        <end position="442"/>
    </location>
</feature>
<keyword evidence="8" id="KW-1185">Reference proteome</keyword>
<feature type="signal peptide" evidence="5">
    <location>
        <begin position="1"/>
        <end position="18"/>
    </location>
</feature>
<dbReference type="PANTHER" id="PTHR47966">
    <property type="entry name" value="BETA-SITE APP-CLEAVING ENZYME, ISOFORM A-RELATED"/>
    <property type="match status" value="1"/>
</dbReference>
<name>A0A4Z1EAL6_9HELO</name>
<comment type="similarity">
    <text evidence="1 4">Belongs to the peptidase A1 family.</text>
</comment>
<dbReference type="GO" id="GO:0006508">
    <property type="term" value="P:proteolysis"/>
    <property type="evidence" value="ECO:0007669"/>
    <property type="project" value="UniProtKB-KW"/>
</dbReference>
<keyword evidence="4" id="KW-0378">Hydrolase</keyword>
<keyword evidence="4" id="KW-0645">Protease</keyword>
<sequence>MYTQLIFVLIQFLGSVSSRPNVVGQGYRPAAFQGPSNPRNVNTFFKLTANINFRKGGLSGIAPANPLQKGHDWYTILEVEGQTYPVVIDTGSSDTWIVKPNFTCLDYVTGAPTSQSACLFGPGYAPSSGFKPIPNQHFNTTYASGENLKGIFGFVDVTLGGISSVNTQIATVDTAAWLGDGTTSGLLGLAYPSITAAFNGTTFENDNAETQLPYDPIFTTMYKKHLIPPIFSLALSRPSNRIGQGNGYLALGGLPPIVSYGAWAVAPIQIVAIGEGYIQGALPWPQHQVYTLTPDNFIYPGSQRQKWNPKHWSPLSMPSSSSQVQLFIDSGTTLIFLPNSISSALAALYKPPAVYNADLFAYSVPCNAKVPYFAVVIGGVSFPVDPRDMVQDDNTGTGNCVAGVSDGDPFDFYTLGDVFLKNVVVVFDVGASQLKFRSRGFY</sequence>
<dbReference type="AlphaFoldDB" id="A0A4Z1EAL6"/>
<dbReference type="PANTHER" id="PTHR47966:SF47">
    <property type="entry name" value="ENDOPEPTIDASE, PUTATIVE (AFU_ORTHOLOGUE AFUA_3G01220)-RELATED"/>
    <property type="match status" value="1"/>
</dbReference>
<protein>
    <recommendedName>
        <fullName evidence="6">Peptidase A1 domain-containing protein</fullName>
    </recommendedName>
</protein>
<comment type="caution">
    <text evidence="7">The sequence shown here is derived from an EMBL/GenBank/DDBJ whole genome shotgun (WGS) entry which is preliminary data.</text>
</comment>
<dbReference type="Proteomes" id="UP000297777">
    <property type="component" value="Unassembled WGS sequence"/>
</dbReference>
<evidence type="ECO:0000256" key="3">
    <source>
        <dbReference type="PIRSR" id="PIRSR601461-1"/>
    </source>
</evidence>
<dbReference type="GO" id="GO:0000324">
    <property type="term" value="C:fungal-type vacuole"/>
    <property type="evidence" value="ECO:0007669"/>
    <property type="project" value="TreeGrafter"/>
</dbReference>
<accession>A0A4Z1EAL6</accession>
<keyword evidence="2 4" id="KW-0064">Aspartyl protease</keyword>
<evidence type="ECO:0000256" key="5">
    <source>
        <dbReference type="SAM" id="SignalP"/>
    </source>
</evidence>
<reference evidence="7 8" key="1">
    <citation type="submission" date="2017-12" db="EMBL/GenBank/DDBJ databases">
        <title>Comparative genomics of Botrytis spp.</title>
        <authorList>
            <person name="Valero-Jimenez C.A."/>
            <person name="Tapia P."/>
            <person name="Veloso J."/>
            <person name="Silva-Moreno E."/>
            <person name="Staats M."/>
            <person name="Valdes J.H."/>
            <person name="Van Kan J.A.L."/>
        </authorList>
    </citation>
    <scope>NUCLEOTIDE SEQUENCE [LARGE SCALE GENOMIC DNA]</scope>
    <source>
        <strain evidence="7 8">Bt9001</strain>
    </source>
</reference>